<feature type="domain" description="Zn(2)-C6 fungal-type" evidence="4">
    <location>
        <begin position="14"/>
        <end position="43"/>
    </location>
</feature>
<evidence type="ECO:0000256" key="3">
    <source>
        <dbReference type="SAM" id="MobiDB-lite"/>
    </source>
</evidence>
<feature type="compositionally biased region" description="Polar residues" evidence="3">
    <location>
        <begin position="44"/>
        <end position="55"/>
    </location>
</feature>
<gene>
    <name evidence="5" type="ORF">PAC_12227</name>
</gene>
<dbReference type="OrthoDB" id="3266505at2759"/>
<feature type="region of interest" description="Disordered" evidence="3">
    <location>
        <begin position="679"/>
        <end position="702"/>
    </location>
</feature>
<evidence type="ECO:0000313" key="6">
    <source>
        <dbReference type="Proteomes" id="UP000184330"/>
    </source>
</evidence>
<feature type="compositionally biased region" description="Polar residues" evidence="3">
    <location>
        <begin position="691"/>
        <end position="701"/>
    </location>
</feature>
<accession>A0A1L7XBA9</accession>
<evidence type="ECO:0000259" key="4">
    <source>
        <dbReference type="PROSITE" id="PS50048"/>
    </source>
</evidence>
<keyword evidence="6" id="KW-1185">Reference proteome</keyword>
<dbReference type="CDD" id="cd12148">
    <property type="entry name" value="fungal_TF_MHR"/>
    <property type="match status" value="1"/>
</dbReference>
<dbReference type="PROSITE" id="PS50048">
    <property type="entry name" value="ZN2_CY6_FUNGAL_2"/>
    <property type="match status" value="1"/>
</dbReference>
<feature type="compositionally biased region" description="Polar residues" evidence="3">
    <location>
        <begin position="86"/>
        <end position="99"/>
    </location>
</feature>
<dbReference type="SMART" id="SM00906">
    <property type="entry name" value="Fungal_trans"/>
    <property type="match status" value="1"/>
</dbReference>
<dbReference type="InterPro" id="IPR001138">
    <property type="entry name" value="Zn2Cys6_DnaBD"/>
</dbReference>
<dbReference type="SUPFAM" id="SSF57701">
    <property type="entry name" value="Zn2/Cys6 DNA-binding domain"/>
    <property type="match status" value="1"/>
</dbReference>
<feature type="compositionally biased region" description="Basic and acidic residues" evidence="3">
    <location>
        <begin position="679"/>
        <end position="690"/>
    </location>
</feature>
<reference evidence="5 6" key="1">
    <citation type="submission" date="2016-03" db="EMBL/GenBank/DDBJ databases">
        <authorList>
            <person name="Ploux O."/>
        </authorList>
    </citation>
    <scope>NUCLEOTIDE SEQUENCE [LARGE SCALE GENOMIC DNA]</scope>
    <source>
        <strain evidence="5 6">UAMH 11012</strain>
    </source>
</reference>
<proteinExistence type="predicted"/>
<dbReference type="InterPro" id="IPR050987">
    <property type="entry name" value="AtrR-like"/>
</dbReference>
<dbReference type="PANTHER" id="PTHR46910:SF17">
    <property type="entry name" value="SCFA-RELATED"/>
    <property type="match status" value="1"/>
</dbReference>
<keyword evidence="2" id="KW-0539">Nucleus</keyword>
<dbReference type="GO" id="GO:0000981">
    <property type="term" value="F:DNA-binding transcription factor activity, RNA polymerase II-specific"/>
    <property type="evidence" value="ECO:0007669"/>
    <property type="project" value="InterPro"/>
</dbReference>
<name>A0A1L7XBA9_9HELO</name>
<dbReference type="EMBL" id="FJOG01000020">
    <property type="protein sequence ID" value="CZR62330.1"/>
    <property type="molecule type" value="Genomic_DNA"/>
</dbReference>
<evidence type="ECO:0000256" key="1">
    <source>
        <dbReference type="ARBA" id="ARBA00022723"/>
    </source>
</evidence>
<dbReference type="GO" id="GO:0008270">
    <property type="term" value="F:zinc ion binding"/>
    <property type="evidence" value="ECO:0007669"/>
    <property type="project" value="InterPro"/>
</dbReference>
<dbReference type="GO" id="GO:0003677">
    <property type="term" value="F:DNA binding"/>
    <property type="evidence" value="ECO:0007669"/>
    <property type="project" value="InterPro"/>
</dbReference>
<dbReference type="AlphaFoldDB" id="A0A1L7XBA9"/>
<organism evidence="5 6">
    <name type="scientific">Phialocephala subalpina</name>
    <dbReference type="NCBI Taxonomy" id="576137"/>
    <lineage>
        <taxon>Eukaryota</taxon>
        <taxon>Fungi</taxon>
        <taxon>Dikarya</taxon>
        <taxon>Ascomycota</taxon>
        <taxon>Pezizomycotina</taxon>
        <taxon>Leotiomycetes</taxon>
        <taxon>Helotiales</taxon>
        <taxon>Mollisiaceae</taxon>
        <taxon>Phialocephala</taxon>
        <taxon>Phialocephala fortinii species complex</taxon>
    </lineage>
</organism>
<evidence type="ECO:0000313" key="5">
    <source>
        <dbReference type="EMBL" id="CZR62330.1"/>
    </source>
</evidence>
<feature type="compositionally biased region" description="Polar residues" evidence="3">
    <location>
        <begin position="66"/>
        <end position="76"/>
    </location>
</feature>
<dbReference type="GO" id="GO:0006351">
    <property type="term" value="P:DNA-templated transcription"/>
    <property type="evidence" value="ECO:0007669"/>
    <property type="project" value="InterPro"/>
</dbReference>
<dbReference type="PROSITE" id="PS00463">
    <property type="entry name" value="ZN2_CY6_FUNGAL_1"/>
    <property type="match status" value="1"/>
</dbReference>
<dbReference type="PANTHER" id="PTHR46910">
    <property type="entry name" value="TRANSCRIPTION FACTOR PDR1"/>
    <property type="match status" value="1"/>
</dbReference>
<dbReference type="Proteomes" id="UP000184330">
    <property type="component" value="Unassembled WGS sequence"/>
</dbReference>
<feature type="region of interest" description="Disordered" evidence="3">
    <location>
        <begin position="44"/>
        <end position="137"/>
    </location>
</feature>
<dbReference type="InterPro" id="IPR036864">
    <property type="entry name" value="Zn2-C6_fun-type_DNA-bd_sf"/>
</dbReference>
<dbReference type="CDD" id="cd00067">
    <property type="entry name" value="GAL4"/>
    <property type="match status" value="1"/>
</dbReference>
<dbReference type="InterPro" id="IPR007219">
    <property type="entry name" value="XnlR_reg_dom"/>
</dbReference>
<dbReference type="Pfam" id="PF00172">
    <property type="entry name" value="Zn_clus"/>
    <property type="match status" value="1"/>
</dbReference>
<dbReference type="SMART" id="SM00066">
    <property type="entry name" value="GAL4"/>
    <property type="match status" value="1"/>
</dbReference>
<protein>
    <recommendedName>
        <fullName evidence="4">Zn(2)-C6 fungal-type domain-containing protein</fullName>
    </recommendedName>
</protein>
<sequence>MADLKRKTVKVPRACDRCKKQKLKCDVERPCFLCVRSGFDCTTTGHAPPHVSTSQEPRRKRKRDSSTNATRTQQIETVPLSEGRLLNQTSIDSTVPTSEESSDAEAQAHRSVGRSTSNLDLVLAPGSPSQVRGSRENARNTFVGDTSAMGLTKQESRQLLPESFSQHTWITIHSFNDTQHHSATSALPGGTEQLSRANADALFLQPPLPPVEVIEALIDSYFDTVHWFMFILHEGSFRQRAKPIISLGPHFRRGSDADFALLLMMVIALGAQYAGNNPRWRHRHIMSKHSVDLEALVPTLTCQVRAHLFSSLERCQLEAVQTCILLGTYYIYHGNPNLSWSVLGLAVKAAYALGLHREVDWKGDNALLQARKRAWGHTFIADTFAAVIYGRPATVDRDFCDVSYPDECDDTDIPMPLKAYLNSINGGKNVSKLTYHTHKYRLYDIKAQIIRKIYTLRARASFQTSGSGLPKLVKTVRSFDCRLKAWQDNLPVFFKQSSWSGGEGDPADVFSRLEDTISESEERIKRHLVMQRIALQLLYDYILILLHRPLLEYRMSSRQQDPETSHWNPFPNSFKTCLSAAMRISYTPANKFEYNCPMALITMHMLTAGVILCIPATMDPFSITAHEAKGAVVRMIRMFKRLSAQTPVVAQSCTILEELMKVVLTRELELVLRPEVAEEARTDSSSHPMDETTNSRNTENGFSRCLREDSHTTPLESSQSLPFFSKSPATQMRSGAAQHLQTSIPRADGYLLQQGSIPPEEGNSDLYPLTFGDHSMSTISPEGYGNGQTYDFIDAEPDHGFNMAFGALERVIYDNAPSEWMNPAWMHPYKDMELFPMHGHGFGENWMGLTSDDVSTTVNYEGSARNSFELGATLPCLSSQLYGGTCGQENDRSKTPYNFADLGPA</sequence>
<keyword evidence="1" id="KW-0479">Metal-binding</keyword>
<evidence type="ECO:0000256" key="2">
    <source>
        <dbReference type="ARBA" id="ARBA00023242"/>
    </source>
</evidence>
<dbReference type="Gene3D" id="4.10.240.10">
    <property type="entry name" value="Zn(2)-C6 fungal-type DNA-binding domain"/>
    <property type="match status" value="1"/>
</dbReference>
<dbReference type="Pfam" id="PF04082">
    <property type="entry name" value="Fungal_trans"/>
    <property type="match status" value="1"/>
</dbReference>
<dbReference type="STRING" id="576137.A0A1L7XBA9"/>